<organism evidence="16 17">
    <name type="scientific">Thiomicrospira cyclica (strain DSM 14477 / JCM 11371 / ALM1)</name>
    <name type="common">Thioalkalimicrobium cyclicum</name>
    <dbReference type="NCBI Taxonomy" id="717773"/>
    <lineage>
        <taxon>Bacteria</taxon>
        <taxon>Pseudomonadati</taxon>
        <taxon>Pseudomonadota</taxon>
        <taxon>Gammaproteobacteria</taxon>
        <taxon>Thiotrichales</taxon>
        <taxon>Piscirickettsiaceae</taxon>
        <taxon>Thiomicrospira</taxon>
    </lineage>
</organism>
<dbReference type="Gene3D" id="3.40.50.10800">
    <property type="entry name" value="NadA-like"/>
    <property type="match status" value="3"/>
</dbReference>
<evidence type="ECO:0000256" key="2">
    <source>
        <dbReference type="ARBA" id="ARBA00003791"/>
    </source>
</evidence>
<dbReference type="PANTHER" id="PTHR30573">
    <property type="entry name" value="QUINOLINATE SYNTHETASE A"/>
    <property type="match status" value="1"/>
</dbReference>
<comment type="subcellular location">
    <subcellularLocation>
        <location evidence="3">Cytoplasm</location>
    </subcellularLocation>
</comment>
<dbReference type="PANTHER" id="PTHR30573:SF0">
    <property type="entry name" value="QUINOLINATE SYNTHASE, CHLOROPLASTIC"/>
    <property type="match status" value="1"/>
</dbReference>
<evidence type="ECO:0000256" key="1">
    <source>
        <dbReference type="ARBA" id="ARBA00001966"/>
    </source>
</evidence>
<dbReference type="SUPFAM" id="SSF142754">
    <property type="entry name" value="NadA-like"/>
    <property type="match status" value="1"/>
</dbReference>
<evidence type="ECO:0000256" key="13">
    <source>
        <dbReference type="ARBA" id="ARBA00050125"/>
    </source>
</evidence>
<keyword evidence="7" id="KW-0963">Cytoplasm</keyword>
<dbReference type="Proteomes" id="UP000009232">
    <property type="component" value="Chromosome"/>
</dbReference>
<protein>
    <recommendedName>
        <fullName evidence="14 15">Quinolinate synthase</fullName>
        <ecNumber evidence="5 15">2.5.1.72</ecNumber>
    </recommendedName>
</protein>
<reference evidence="16 17" key="1">
    <citation type="submission" date="2011-05" db="EMBL/GenBank/DDBJ databases">
        <title>Complete sequence of Thioalkalimicrobium cyclicum ALM1.</title>
        <authorList>
            <consortium name="US DOE Joint Genome Institute"/>
            <person name="Lucas S."/>
            <person name="Han J."/>
            <person name="Lapidus A."/>
            <person name="Cheng J.-F."/>
            <person name="Goodwin L."/>
            <person name="Pitluck S."/>
            <person name="Peters L."/>
            <person name="Mikhailova N."/>
            <person name="Davenport K."/>
            <person name="Han C."/>
            <person name="Tapia R."/>
            <person name="Land M."/>
            <person name="Hauser L."/>
            <person name="Kyrpides N."/>
            <person name="Ivanova N."/>
            <person name="Pagani I."/>
            <person name="Kappler U."/>
            <person name="Woyke T."/>
        </authorList>
    </citation>
    <scope>NUCLEOTIDE SEQUENCE [LARGE SCALE GENOMIC DNA]</scope>
    <source>
        <strain evidence="17">DSM 14477 / JCM 11371 / ALM1</strain>
    </source>
</reference>
<evidence type="ECO:0000313" key="16">
    <source>
        <dbReference type="EMBL" id="AEG31792.1"/>
    </source>
</evidence>
<evidence type="ECO:0000256" key="8">
    <source>
        <dbReference type="ARBA" id="ARBA00022642"/>
    </source>
</evidence>
<dbReference type="FunFam" id="3.40.50.10800:FF:000003">
    <property type="entry name" value="Quinolinate synthase A"/>
    <property type="match status" value="1"/>
</dbReference>
<evidence type="ECO:0000256" key="5">
    <source>
        <dbReference type="ARBA" id="ARBA00012669"/>
    </source>
</evidence>
<dbReference type="GO" id="GO:0005829">
    <property type="term" value="C:cytosol"/>
    <property type="evidence" value="ECO:0007669"/>
    <property type="project" value="TreeGrafter"/>
</dbReference>
<dbReference type="InterPro" id="IPR036094">
    <property type="entry name" value="NadA_sf"/>
</dbReference>
<dbReference type="STRING" id="717773.Thicy_1025"/>
<keyword evidence="10" id="KW-0479">Metal-binding</keyword>
<dbReference type="NCBIfam" id="TIGR00550">
    <property type="entry name" value="nadA"/>
    <property type="match status" value="1"/>
</dbReference>
<dbReference type="EMBL" id="CP002776">
    <property type="protein sequence ID" value="AEG31792.1"/>
    <property type="molecule type" value="Genomic_DNA"/>
</dbReference>
<comment type="catalytic activity">
    <reaction evidence="13">
        <text>iminosuccinate + dihydroxyacetone phosphate = quinolinate + phosphate + 2 H2O + H(+)</text>
        <dbReference type="Rhea" id="RHEA:25888"/>
        <dbReference type="ChEBI" id="CHEBI:15377"/>
        <dbReference type="ChEBI" id="CHEBI:15378"/>
        <dbReference type="ChEBI" id="CHEBI:29959"/>
        <dbReference type="ChEBI" id="CHEBI:43474"/>
        <dbReference type="ChEBI" id="CHEBI:57642"/>
        <dbReference type="ChEBI" id="CHEBI:77875"/>
        <dbReference type="EC" id="2.5.1.72"/>
    </reaction>
    <physiologicalReaction direction="left-to-right" evidence="13">
        <dbReference type="Rhea" id="RHEA:25889"/>
    </physiologicalReaction>
</comment>
<evidence type="ECO:0000256" key="12">
    <source>
        <dbReference type="ARBA" id="ARBA00023014"/>
    </source>
</evidence>
<keyword evidence="9 16" id="KW-0808">Transferase</keyword>
<dbReference type="FunFam" id="3.40.50.10800:FF:000001">
    <property type="entry name" value="Quinolinate synthase A"/>
    <property type="match status" value="1"/>
</dbReference>
<dbReference type="UniPathway" id="UPA00253">
    <property type="reaction ID" value="UER00327"/>
</dbReference>
<dbReference type="AlphaFoldDB" id="F6D8E1"/>
<evidence type="ECO:0000256" key="11">
    <source>
        <dbReference type="ARBA" id="ARBA00023004"/>
    </source>
</evidence>
<evidence type="ECO:0000256" key="3">
    <source>
        <dbReference type="ARBA" id="ARBA00004496"/>
    </source>
</evidence>
<dbReference type="InterPro" id="IPR003473">
    <property type="entry name" value="NadA"/>
</dbReference>
<dbReference type="GO" id="GO:0034628">
    <property type="term" value="P:'de novo' NAD+ biosynthetic process from L-aspartate"/>
    <property type="evidence" value="ECO:0007669"/>
    <property type="project" value="TreeGrafter"/>
</dbReference>
<dbReference type="RefSeq" id="WP_013835569.1">
    <property type="nucleotide sequence ID" value="NC_015581.1"/>
</dbReference>
<evidence type="ECO:0000256" key="9">
    <source>
        <dbReference type="ARBA" id="ARBA00022679"/>
    </source>
</evidence>
<dbReference type="HOGENOM" id="CLU_047382_1_0_6"/>
<comment type="function">
    <text evidence="2">Catalyzes the condensation of iminoaspartate with dihydroxyacetone phosphate to form quinolinate.</text>
</comment>
<keyword evidence="11" id="KW-0408">Iron</keyword>
<keyword evidence="17" id="KW-1185">Reference proteome</keyword>
<dbReference type="KEGG" id="tcy:Thicy_1025"/>
<dbReference type="NCBIfam" id="NF006877">
    <property type="entry name" value="PRK09375.1-1"/>
    <property type="match status" value="1"/>
</dbReference>
<keyword evidence="8" id="KW-0662">Pyridine nucleotide biosynthesis</keyword>
<name>F6D8E1_THICA</name>
<evidence type="ECO:0000256" key="15">
    <source>
        <dbReference type="NCBIfam" id="TIGR00550"/>
    </source>
</evidence>
<dbReference type="EC" id="2.5.1.72" evidence="5 15"/>
<gene>
    <name evidence="16" type="ordered locus">Thicy_1025</name>
</gene>
<evidence type="ECO:0000256" key="7">
    <source>
        <dbReference type="ARBA" id="ARBA00022490"/>
    </source>
</evidence>
<keyword evidence="6" id="KW-0004">4Fe-4S</keyword>
<dbReference type="OrthoDB" id="9801204at2"/>
<dbReference type="eggNOG" id="COG0379">
    <property type="taxonomic scope" value="Bacteria"/>
</dbReference>
<sequence length="365" mass="40200">MIELATDIPRQLTARINQLALDADRPVPLSADQKSLLKAQIKQLLVKHNAQLVAHYYVDADLQALAEETGGVVADSLEMANFGAQSAADLLVVCGVRFMGETAKLLSPEKTVLMPDLQATCSLDVGCPADEFAQFCAQYPDHKVVVYANTSVEVKALADWVVTSGNALQIVRHLKAQGDKIIWAPDQHLGHWIEQETGVEMIRWMGHCIVHDEFKAFELEQLKQRYPDAKVLVHPESAAAVVALADVVGSTKVLINAVQSLPDQQFIVATDQGIFYKMQQLAPHKQLIVAPTDSKAKQCISCANCPWMGMNSLTNLAAVLTYFDNQDASTKNHEIILDESKRQQALVALNRMLAFSREHGLVVKR</sequence>
<evidence type="ECO:0000256" key="14">
    <source>
        <dbReference type="ARBA" id="ARBA00073059"/>
    </source>
</evidence>
<evidence type="ECO:0000256" key="10">
    <source>
        <dbReference type="ARBA" id="ARBA00022723"/>
    </source>
</evidence>
<comment type="cofactor">
    <cofactor evidence="1">
        <name>[4Fe-4S] cluster</name>
        <dbReference type="ChEBI" id="CHEBI:49883"/>
    </cofactor>
</comment>
<proteinExistence type="predicted"/>
<accession>F6D8E1</accession>
<evidence type="ECO:0000256" key="6">
    <source>
        <dbReference type="ARBA" id="ARBA00022485"/>
    </source>
</evidence>
<evidence type="ECO:0000313" key="17">
    <source>
        <dbReference type="Proteomes" id="UP000009232"/>
    </source>
</evidence>
<dbReference type="GO" id="GO:0008987">
    <property type="term" value="F:quinolinate synthetase A activity"/>
    <property type="evidence" value="ECO:0007669"/>
    <property type="project" value="UniProtKB-UniRule"/>
</dbReference>
<evidence type="ECO:0000256" key="4">
    <source>
        <dbReference type="ARBA" id="ARBA00005065"/>
    </source>
</evidence>
<dbReference type="GO" id="GO:0051539">
    <property type="term" value="F:4 iron, 4 sulfur cluster binding"/>
    <property type="evidence" value="ECO:0007669"/>
    <property type="project" value="UniProtKB-KW"/>
</dbReference>
<comment type="pathway">
    <text evidence="4">Cofactor biosynthesis; NAD(+) biosynthesis; quinolinate from iminoaspartate: step 1/1.</text>
</comment>
<dbReference type="GO" id="GO:0046872">
    <property type="term" value="F:metal ion binding"/>
    <property type="evidence" value="ECO:0007669"/>
    <property type="project" value="UniProtKB-KW"/>
</dbReference>
<dbReference type="NCBIfam" id="NF006878">
    <property type="entry name" value="PRK09375.1-2"/>
    <property type="match status" value="1"/>
</dbReference>
<keyword evidence="12" id="KW-0411">Iron-sulfur</keyword>
<dbReference type="Pfam" id="PF02445">
    <property type="entry name" value="NadA"/>
    <property type="match status" value="1"/>
</dbReference>